<dbReference type="PANTHER" id="PTHR43690">
    <property type="entry name" value="NARDILYSIN"/>
    <property type="match status" value="1"/>
</dbReference>
<keyword evidence="3" id="KW-0479">Metal-binding</keyword>
<dbReference type="Gene3D" id="3.30.830.10">
    <property type="entry name" value="Metalloenzyme, LuxS/M16 peptidase-like"/>
    <property type="match status" value="4"/>
</dbReference>
<evidence type="ECO:0000313" key="12">
    <source>
        <dbReference type="EMBL" id="THD26666.1"/>
    </source>
</evidence>
<keyword evidence="5" id="KW-0862">Zinc</keyword>
<evidence type="ECO:0000256" key="1">
    <source>
        <dbReference type="ARBA" id="ARBA00007261"/>
    </source>
</evidence>
<keyword evidence="2" id="KW-0645">Protease</keyword>
<evidence type="ECO:0000259" key="11">
    <source>
        <dbReference type="Pfam" id="PF16187"/>
    </source>
</evidence>
<evidence type="ECO:0000256" key="8">
    <source>
        <dbReference type="SAM" id="MobiDB-lite"/>
    </source>
</evidence>
<feature type="domain" description="Peptidase M16 C-terminal" evidence="10">
    <location>
        <begin position="755"/>
        <end position="939"/>
    </location>
</feature>
<dbReference type="Pfam" id="PF05193">
    <property type="entry name" value="Peptidase_M16_C"/>
    <property type="match status" value="2"/>
</dbReference>
<feature type="domain" description="Peptidase M16 C-terminal" evidence="10">
    <location>
        <begin position="237"/>
        <end position="407"/>
    </location>
</feature>
<reference evidence="12" key="1">
    <citation type="submission" date="2019-03" db="EMBL/GenBank/DDBJ databases">
        <title>Improved annotation for the trematode Fasciola hepatica.</title>
        <authorList>
            <person name="Choi Y.-J."/>
            <person name="Martin J."/>
            <person name="Mitreva M."/>
        </authorList>
    </citation>
    <scope>NUCLEOTIDE SEQUENCE [LARGE SCALE GENOMIC DNA]</scope>
</reference>
<keyword evidence="6" id="KW-0482">Metalloprotease</keyword>
<dbReference type="GO" id="GO:0046872">
    <property type="term" value="F:metal ion binding"/>
    <property type="evidence" value="ECO:0007669"/>
    <property type="project" value="UniProtKB-KW"/>
</dbReference>
<keyword evidence="4" id="KW-0378">Hydrolase</keyword>
<name>A0A4E0RGK5_FASHE</name>
<dbReference type="EMBL" id="JXXN02000666">
    <property type="protein sequence ID" value="THD26666.1"/>
    <property type="molecule type" value="Genomic_DNA"/>
</dbReference>
<evidence type="ECO:0000256" key="3">
    <source>
        <dbReference type="ARBA" id="ARBA00022723"/>
    </source>
</evidence>
<dbReference type="GO" id="GO:0004222">
    <property type="term" value="F:metalloendopeptidase activity"/>
    <property type="evidence" value="ECO:0007669"/>
    <property type="project" value="InterPro"/>
</dbReference>
<dbReference type="InterPro" id="IPR007863">
    <property type="entry name" value="Peptidase_M16_C"/>
</dbReference>
<dbReference type="InterPro" id="IPR011765">
    <property type="entry name" value="Pept_M16_N"/>
</dbReference>
<evidence type="ECO:0000313" key="13">
    <source>
        <dbReference type="Proteomes" id="UP000230066"/>
    </source>
</evidence>
<evidence type="ECO:0000259" key="9">
    <source>
        <dbReference type="Pfam" id="PF00675"/>
    </source>
</evidence>
<feature type="domain" description="Peptidase M16 middle/third" evidence="11">
    <location>
        <begin position="458"/>
        <end position="750"/>
    </location>
</feature>
<feature type="region of interest" description="Disordered" evidence="8">
    <location>
        <begin position="43"/>
        <end position="65"/>
    </location>
</feature>
<dbReference type="Proteomes" id="UP000230066">
    <property type="component" value="Unassembled WGS sequence"/>
</dbReference>
<dbReference type="InterPro" id="IPR011249">
    <property type="entry name" value="Metalloenz_LuxS/M16"/>
</dbReference>
<protein>
    <submittedName>
        <fullName evidence="12">Nardilysin</fullName>
    </submittedName>
</protein>
<comment type="caution">
    <text evidence="12">The sequence shown here is derived from an EMBL/GenBank/DDBJ whole genome shotgun (WGS) entry which is preliminary data.</text>
</comment>
<evidence type="ECO:0000256" key="2">
    <source>
        <dbReference type="ARBA" id="ARBA00022670"/>
    </source>
</evidence>
<evidence type="ECO:0000256" key="4">
    <source>
        <dbReference type="ARBA" id="ARBA00022801"/>
    </source>
</evidence>
<gene>
    <name evidence="12" type="ORF">D915_002279</name>
</gene>
<evidence type="ECO:0000256" key="6">
    <source>
        <dbReference type="ARBA" id="ARBA00023049"/>
    </source>
</evidence>
<proteinExistence type="inferred from homology"/>
<feature type="compositionally biased region" description="Acidic residues" evidence="8">
    <location>
        <begin position="50"/>
        <end position="65"/>
    </location>
</feature>
<feature type="domain" description="Peptidase M16 N-terminal" evidence="9">
    <location>
        <begin position="80"/>
        <end position="197"/>
    </location>
</feature>
<dbReference type="Pfam" id="PF00675">
    <property type="entry name" value="Peptidase_M16"/>
    <property type="match status" value="1"/>
</dbReference>
<evidence type="ECO:0000259" key="10">
    <source>
        <dbReference type="Pfam" id="PF05193"/>
    </source>
</evidence>
<comment type="similarity">
    <text evidence="1 7">Belongs to the peptidase M16 family.</text>
</comment>
<organism evidence="12 13">
    <name type="scientific">Fasciola hepatica</name>
    <name type="common">Liver fluke</name>
    <dbReference type="NCBI Taxonomy" id="6192"/>
    <lineage>
        <taxon>Eukaryota</taxon>
        <taxon>Metazoa</taxon>
        <taxon>Spiralia</taxon>
        <taxon>Lophotrochozoa</taxon>
        <taxon>Platyhelminthes</taxon>
        <taxon>Trematoda</taxon>
        <taxon>Digenea</taxon>
        <taxon>Plagiorchiida</taxon>
        <taxon>Echinostomata</taxon>
        <taxon>Echinostomatoidea</taxon>
        <taxon>Fasciolidae</taxon>
        <taxon>Fasciola</taxon>
    </lineage>
</organism>
<evidence type="ECO:0000256" key="7">
    <source>
        <dbReference type="RuleBase" id="RU004447"/>
    </source>
</evidence>
<dbReference type="InterPro" id="IPR032632">
    <property type="entry name" value="Peptidase_M16_M"/>
</dbReference>
<evidence type="ECO:0000256" key="5">
    <source>
        <dbReference type="ARBA" id="ARBA00022833"/>
    </source>
</evidence>
<dbReference type="Pfam" id="PF16187">
    <property type="entry name" value="Peptidase_M16_M"/>
    <property type="match status" value="1"/>
</dbReference>
<dbReference type="InterPro" id="IPR001431">
    <property type="entry name" value="Pept_M16_Zn_BS"/>
</dbReference>
<dbReference type="PROSITE" id="PS00143">
    <property type="entry name" value="INSULINASE"/>
    <property type="match status" value="1"/>
</dbReference>
<dbReference type="SUPFAM" id="SSF63411">
    <property type="entry name" value="LuxS/MPP-like metallohydrolase"/>
    <property type="match status" value="4"/>
</dbReference>
<keyword evidence="13" id="KW-1185">Reference proteome</keyword>
<dbReference type="PANTHER" id="PTHR43690:SF18">
    <property type="entry name" value="INSULIN-DEGRADING ENZYME-RELATED"/>
    <property type="match status" value="1"/>
</dbReference>
<dbReference type="InterPro" id="IPR050626">
    <property type="entry name" value="Peptidase_M16"/>
</dbReference>
<accession>A0A4E0RGK5</accession>
<dbReference type="AlphaFoldDB" id="A0A4E0RGK5"/>
<dbReference type="GO" id="GO:0006508">
    <property type="term" value="P:proteolysis"/>
    <property type="evidence" value="ECO:0007669"/>
    <property type="project" value="UniProtKB-KW"/>
</dbReference>
<sequence>MMPQKADANFTLEKSLIDHRSYKFFTLGNGMRVIVISSLKAGEDPSFEPSSDEDASEDLDDSDIPEATDDMEEVCEVMENKSAAALCIQVGCLSDPIEAQGLSHFLEHMVFMGSKKYPTENDFDAYLSKRGGTTNAWTGSEYTLFHFDVKRKHFAKCLDRFAQFFISPLLESSSTDRELSAVHSEFELANARDSSRLQFFLGTLACEDSPFRLFGYGNISSLREIPKQNGTDIEFLLHKHREQSYSAHRMTLALHSKDTLENLEKLARDLFSDVPNSGIPPPDFSRFRDSFNNPSFNKFYKVCPLGDREKLRIVWSLPPLRDKYESAPMGIISSLLGHEGQGSALALLKEKNLAVSLACGITPTSDIENSSLCTLFVVYITLTDIGRDNVFDVCLIVFDYMKMLLQSAVASQQKSNTNGTALCNHHQVQADDRTDAEREVHTFDSYLPEYQSTRKAAFLYSEPQEPEDTVVHVANMMHLVPPHHVFSGYNLLKQVDMSLYVDILKLFTADRAAIILLSAHFATSLPKDAPLQVEPWFKIRYMVEDIPSTVMQQWKNSIPSPVLHLPYKNKYITTDFTLLPPSQDMKEPRDLNAAPDAEERRRFGHLWFQQSTRFQSPKAYVIIHMWSPLVVKSRENMALHVLLNYTLNQTLSTIAYEGGEAGLEYNLEYVESGLKICLTGFNQKLFCFYQTILDHIVDDNTETSTSHFEAYRDAIRQLYFNEALKPKVLNTHLQFYLLRKDAFLLDDLLSAVRRLTVSDLMAYKQRFFANLRITAYVHGNLTEKDAIQFFDYTVRRTKCVPLEHRKFTDVANLDAGTYQLRVMNCNPSDVNMCVARVHLLGCTDLVRDTYNQLLAYILSEPAFDYLRTKETLSYHVYLRAWRSSPDGNSRSGISVVACSQANNFSASHVAGRLTAFWYRLAPHLLAGIPQDAFQTAVDSLITIKQLEDPNMVTEVDRNWEEILIGDAMFNRREASVKVLRTVTKEALLNFFIDEYMDPARRRSLLIQVDAFPTPDPDYVMPSKPSCLFIKHIKMNSDLIADENRSAREVIVPDTVDAIGFDAKLARKVLGRLNSKLLGDDGCSSLDESPVCIDNVRDFRSKLHWEAGRVL</sequence>